<dbReference type="InterPro" id="IPR050261">
    <property type="entry name" value="FrsA_esterase"/>
</dbReference>
<dbReference type="Pfam" id="PF12740">
    <property type="entry name" value="PETase"/>
    <property type="match status" value="1"/>
</dbReference>
<keyword evidence="2" id="KW-0378">Hydrolase</keyword>
<organism evidence="4 5">
    <name type="scientific">Paractinoplanes rishiriensis</name>
    <dbReference type="NCBI Taxonomy" id="1050105"/>
    <lineage>
        <taxon>Bacteria</taxon>
        <taxon>Bacillati</taxon>
        <taxon>Actinomycetota</taxon>
        <taxon>Actinomycetes</taxon>
        <taxon>Micromonosporales</taxon>
        <taxon>Micromonosporaceae</taxon>
        <taxon>Paractinoplanes</taxon>
    </lineage>
</organism>
<evidence type="ECO:0000313" key="5">
    <source>
        <dbReference type="Proteomes" id="UP000636960"/>
    </source>
</evidence>
<dbReference type="GO" id="GO:0052689">
    <property type="term" value="F:carboxylic ester hydrolase activity"/>
    <property type="evidence" value="ECO:0007669"/>
    <property type="project" value="UniProtKB-ARBA"/>
</dbReference>
<accession>A0A919JYP4</accession>
<dbReference type="AlphaFoldDB" id="A0A919JYP4"/>
<evidence type="ECO:0000313" key="4">
    <source>
        <dbReference type="EMBL" id="GIE97335.1"/>
    </source>
</evidence>
<evidence type="ECO:0000256" key="2">
    <source>
        <dbReference type="ARBA" id="ARBA00022801"/>
    </source>
</evidence>
<gene>
    <name evidence="4" type="ORF">Ari01nite_48000</name>
</gene>
<comment type="similarity">
    <text evidence="1">Belongs to the AB hydrolase superfamily.</text>
</comment>
<evidence type="ECO:0000256" key="1">
    <source>
        <dbReference type="ARBA" id="ARBA00008645"/>
    </source>
</evidence>
<proteinExistence type="inferred from homology"/>
<evidence type="ECO:0000259" key="3">
    <source>
        <dbReference type="Pfam" id="PF12740"/>
    </source>
</evidence>
<feature type="domain" description="PET hydrolase/cutinase-like" evidence="3">
    <location>
        <begin position="80"/>
        <end position="205"/>
    </location>
</feature>
<protein>
    <recommendedName>
        <fullName evidence="3">PET hydrolase/cutinase-like domain-containing protein</fullName>
    </recommendedName>
</protein>
<keyword evidence="5" id="KW-1185">Reference proteome</keyword>
<dbReference type="InterPro" id="IPR029058">
    <property type="entry name" value="AB_hydrolase_fold"/>
</dbReference>
<dbReference type="Gene3D" id="3.40.50.1820">
    <property type="entry name" value="alpha/beta hydrolase"/>
    <property type="match status" value="1"/>
</dbReference>
<reference evidence="4" key="1">
    <citation type="submission" date="2021-01" db="EMBL/GenBank/DDBJ databases">
        <title>Whole genome shotgun sequence of Actinoplanes rishiriensis NBRC 108556.</title>
        <authorList>
            <person name="Komaki H."/>
            <person name="Tamura T."/>
        </authorList>
    </citation>
    <scope>NUCLEOTIDE SEQUENCE</scope>
    <source>
        <strain evidence="4">NBRC 108556</strain>
    </source>
</reference>
<dbReference type="PANTHER" id="PTHR22946:SF9">
    <property type="entry name" value="POLYKETIDE TRANSFERASE AF380"/>
    <property type="match status" value="1"/>
</dbReference>
<dbReference type="InterPro" id="IPR041127">
    <property type="entry name" value="PET_hydrolase/cutinase-like"/>
</dbReference>
<dbReference type="SUPFAM" id="SSF53474">
    <property type="entry name" value="alpha/beta-Hydrolases"/>
    <property type="match status" value="1"/>
</dbReference>
<dbReference type="PANTHER" id="PTHR22946">
    <property type="entry name" value="DIENELACTONE HYDROLASE DOMAIN-CONTAINING PROTEIN-RELATED"/>
    <property type="match status" value="1"/>
</dbReference>
<sequence>MLLMLLAGCATGVAEAEVAESAVVRAVARVKVLTRVLALARGADRPLPTTVWHPAVLTGRHPILLFSHGLGGLPAHFTPLATTWAEAGFVVAAPAYPHTNARVRVDRHDIRNQPADAAYVLDRVKALDGSEGDLFAGHLDVGRVAAVGFSAGGTTTLGILRAGHDPALLAAVSIAGRRPLAEFGGTGVPVLFVHGDRDKVVPLSAGWAVFEAVPWPKRFVAVPGAGHGQYLRPGHPEFPRVAGLILTFLRDRLDSPIWSEVPPVRTAEHAG</sequence>
<comment type="caution">
    <text evidence="4">The sequence shown here is derived from an EMBL/GenBank/DDBJ whole genome shotgun (WGS) entry which is preliminary data.</text>
</comment>
<dbReference type="EMBL" id="BOMV01000056">
    <property type="protein sequence ID" value="GIE97335.1"/>
    <property type="molecule type" value="Genomic_DNA"/>
</dbReference>
<name>A0A919JYP4_9ACTN</name>
<dbReference type="Proteomes" id="UP000636960">
    <property type="component" value="Unassembled WGS sequence"/>
</dbReference>